<comment type="caution">
    <text evidence="1">The sequence shown here is derived from an EMBL/GenBank/DDBJ whole genome shotgun (WGS) entry which is preliminary data.</text>
</comment>
<name>A0A3D9H397_9FLAO</name>
<dbReference type="PROSITE" id="PS51257">
    <property type="entry name" value="PROKAR_LIPOPROTEIN"/>
    <property type="match status" value="1"/>
</dbReference>
<gene>
    <name evidence="1" type="ORF">DFQ10_104145</name>
</gene>
<dbReference type="Proteomes" id="UP000256980">
    <property type="component" value="Unassembled WGS sequence"/>
</dbReference>
<reference evidence="1 2" key="1">
    <citation type="submission" date="2018-07" db="EMBL/GenBank/DDBJ databases">
        <title>Genomic Encyclopedia of Type Strains, Phase III (KMG-III): the genomes of soil and plant-associated and newly described type strains.</title>
        <authorList>
            <person name="Whitman W."/>
        </authorList>
    </citation>
    <scope>NUCLEOTIDE SEQUENCE [LARGE SCALE GENOMIC DNA]</scope>
    <source>
        <strain evidence="1 2">CECT 7946</strain>
    </source>
</reference>
<protein>
    <recommendedName>
        <fullName evidence="3">Lipoprotein</fullName>
    </recommendedName>
</protein>
<organism evidence="1 2">
    <name type="scientific">Winogradskyella eximia</name>
    <dbReference type="NCBI Taxonomy" id="262006"/>
    <lineage>
        <taxon>Bacteria</taxon>
        <taxon>Pseudomonadati</taxon>
        <taxon>Bacteroidota</taxon>
        <taxon>Flavobacteriia</taxon>
        <taxon>Flavobacteriales</taxon>
        <taxon>Flavobacteriaceae</taxon>
        <taxon>Winogradskyella</taxon>
    </lineage>
</organism>
<evidence type="ECO:0000313" key="2">
    <source>
        <dbReference type="Proteomes" id="UP000256980"/>
    </source>
</evidence>
<evidence type="ECO:0000313" key="1">
    <source>
        <dbReference type="EMBL" id="RED43954.1"/>
    </source>
</evidence>
<dbReference type="EMBL" id="QRDV01000004">
    <property type="protein sequence ID" value="RED43954.1"/>
    <property type="molecule type" value="Genomic_DNA"/>
</dbReference>
<dbReference type="AlphaFoldDB" id="A0A3D9H397"/>
<evidence type="ECO:0008006" key="3">
    <source>
        <dbReference type="Google" id="ProtNLM"/>
    </source>
</evidence>
<accession>A0A3D9H397</accession>
<dbReference type="OrthoDB" id="1121874at2"/>
<proteinExistence type="predicted"/>
<sequence length="189" mass="22495">MNKIILLLVVTVTLLGCKTSEKEVDKLELAKRYYKFLDSSDTSSMLTLLGDSIVIRESEDNYEERFSKKGYINWLEWDAIFEPTYKIIEIEQDSEMVKAKISKIDKRLFFLHEEPMVWNEIIQFDNNKITRVERVKYEVFDISRFVKNREVLVHWVDKNHPELNGFLEAQTKSVAMKYLKALELFQNKK</sequence>
<dbReference type="RefSeq" id="WP_115817365.1">
    <property type="nucleotide sequence ID" value="NZ_CANKZP010000004.1"/>
</dbReference>
<keyword evidence="2" id="KW-1185">Reference proteome</keyword>